<dbReference type="RefSeq" id="WP_193670530.1">
    <property type="nucleotide sequence ID" value="NZ_JACDTV010000015.1"/>
</dbReference>
<feature type="transmembrane region" description="Helical" evidence="2">
    <location>
        <begin position="81"/>
        <end position="109"/>
    </location>
</feature>
<gene>
    <name evidence="4" type="ORF">JOE61_002014</name>
</gene>
<protein>
    <recommendedName>
        <fullName evidence="3">Protein-glutamine gamma-glutamyltransferase-like C-terminal domain-containing protein</fullName>
    </recommendedName>
</protein>
<evidence type="ECO:0000256" key="2">
    <source>
        <dbReference type="SAM" id="Phobius"/>
    </source>
</evidence>
<keyword evidence="5" id="KW-1185">Reference proteome</keyword>
<evidence type="ECO:0000256" key="1">
    <source>
        <dbReference type="SAM" id="MobiDB-lite"/>
    </source>
</evidence>
<evidence type="ECO:0000313" key="5">
    <source>
        <dbReference type="Proteomes" id="UP000732378"/>
    </source>
</evidence>
<name>A0ABS2MAJ9_9ACTN</name>
<keyword evidence="2" id="KW-0812">Transmembrane</keyword>
<reference evidence="4 5" key="1">
    <citation type="submission" date="2021-01" db="EMBL/GenBank/DDBJ databases">
        <title>Sequencing the genomes of 1000 actinobacteria strains.</title>
        <authorList>
            <person name="Klenk H.-P."/>
        </authorList>
    </citation>
    <scope>NUCLEOTIDE SEQUENCE [LARGE SCALE GENOMIC DNA]</scope>
    <source>
        <strain evidence="4 5">DSM 18239</strain>
    </source>
</reference>
<keyword evidence="2" id="KW-1133">Transmembrane helix</keyword>
<evidence type="ECO:0000259" key="3">
    <source>
        <dbReference type="Pfam" id="PF13559"/>
    </source>
</evidence>
<dbReference type="Proteomes" id="UP000732378">
    <property type="component" value="Unassembled WGS sequence"/>
</dbReference>
<dbReference type="InterPro" id="IPR025403">
    <property type="entry name" value="TgpA-like_C"/>
</dbReference>
<feature type="region of interest" description="Disordered" evidence="1">
    <location>
        <begin position="51"/>
        <end position="77"/>
    </location>
</feature>
<sequence>MASRAPSTAAARTAVVAVAGCTLVVLLLAVWAASTGPGEVLRGDGPGRVVLPSSTATTPSLADLGAPGERPPPRAQDQSPLLGLLASVLVGLVAVALGLAVVVGTVLAVRHLLRLRPPAAEPGEHVDFEVLDAPSRAALRDALAADLEEQLRELRHGTPRNAVVASWQRFEELAAAAGVPRRESETSSELAQRVLDLAGVDAHAVNALAEEFRAARFSRHEVGEDARVRVLALLEEVHAGLGPRPGVRPGVRPGGRA</sequence>
<keyword evidence="2" id="KW-0472">Membrane</keyword>
<dbReference type="Pfam" id="PF13559">
    <property type="entry name" value="DUF4129"/>
    <property type="match status" value="1"/>
</dbReference>
<dbReference type="EMBL" id="JAFBBZ010000001">
    <property type="protein sequence ID" value="MBM7508200.1"/>
    <property type="molecule type" value="Genomic_DNA"/>
</dbReference>
<feature type="domain" description="Protein-glutamine gamma-glutamyltransferase-like C-terminal" evidence="3">
    <location>
        <begin position="167"/>
        <end position="235"/>
    </location>
</feature>
<proteinExistence type="predicted"/>
<comment type="caution">
    <text evidence="4">The sequence shown here is derived from an EMBL/GenBank/DDBJ whole genome shotgun (WGS) entry which is preliminary data.</text>
</comment>
<evidence type="ECO:0000313" key="4">
    <source>
        <dbReference type="EMBL" id="MBM7508200.1"/>
    </source>
</evidence>
<organism evidence="4 5">
    <name type="scientific">Nocardioides salarius</name>
    <dbReference type="NCBI Taxonomy" id="374513"/>
    <lineage>
        <taxon>Bacteria</taxon>
        <taxon>Bacillati</taxon>
        <taxon>Actinomycetota</taxon>
        <taxon>Actinomycetes</taxon>
        <taxon>Propionibacteriales</taxon>
        <taxon>Nocardioidaceae</taxon>
        <taxon>Nocardioides</taxon>
    </lineage>
</organism>
<accession>A0ABS2MAJ9</accession>